<protein>
    <submittedName>
        <fullName evidence="1">Uncharacterized protein</fullName>
    </submittedName>
</protein>
<dbReference type="AlphaFoldDB" id="A0A1I0ENT9"/>
<dbReference type="EMBL" id="FOIJ01000003">
    <property type="protein sequence ID" value="SET46875.1"/>
    <property type="molecule type" value="Genomic_DNA"/>
</dbReference>
<dbReference type="Proteomes" id="UP000199181">
    <property type="component" value="Unassembled WGS sequence"/>
</dbReference>
<evidence type="ECO:0000313" key="2">
    <source>
        <dbReference type="Proteomes" id="UP000199181"/>
    </source>
</evidence>
<keyword evidence="2" id="KW-1185">Reference proteome</keyword>
<reference evidence="2" key="1">
    <citation type="submission" date="2016-10" db="EMBL/GenBank/DDBJ databases">
        <authorList>
            <person name="Varghese N."/>
            <person name="Submissions S."/>
        </authorList>
    </citation>
    <scope>NUCLEOTIDE SEQUENCE [LARGE SCALE GENOMIC DNA]</scope>
    <source>
        <strain evidence="2">DSM 16858</strain>
    </source>
</reference>
<dbReference type="RefSeq" id="WP_093517497.1">
    <property type="nucleotide sequence ID" value="NZ_FOIJ01000003.1"/>
</dbReference>
<sequence length="92" mass="10288">MTLKFTGNETPAQVLERLLSHSQELYGKEIRLTTLTNAFQGELVDKGSQFVVLKTATGRYTMGEPRQEIVQTHLVVLNQITGFSFETLSTPT</sequence>
<name>A0A1I0ENT9_9BACT</name>
<evidence type="ECO:0000313" key="1">
    <source>
        <dbReference type="EMBL" id="SET46875.1"/>
    </source>
</evidence>
<organism evidence="1 2">
    <name type="scientific">Stigmatella erecta</name>
    <dbReference type="NCBI Taxonomy" id="83460"/>
    <lineage>
        <taxon>Bacteria</taxon>
        <taxon>Pseudomonadati</taxon>
        <taxon>Myxococcota</taxon>
        <taxon>Myxococcia</taxon>
        <taxon>Myxococcales</taxon>
        <taxon>Cystobacterineae</taxon>
        <taxon>Archangiaceae</taxon>
        <taxon>Stigmatella</taxon>
    </lineage>
</organism>
<proteinExistence type="predicted"/>
<accession>A0A1I0ENT9</accession>
<gene>
    <name evidence="1" type="ORF">SAMN05443639_10360</name>
</gene>